<dbReference type="InterPro" id="IPR001247">
    <property type="entry name" value="ExoRNase_PH_dom1"/>
</dbReference>
<dbReference type="Pfam" id="PF01138">
    <property type="entry name" value="RNase_PH"/>
    <property type="match status" value="1"/>
</dbReference>
<dbReference type="GO" id="GO:0003723">
    <property type="term" value="F:RNA binding"/>
    <property type="evidence" value="ECO:0007669"/>
    <property type="project" value="UniProtKB-KW"/>
</dbReference>
<protein>
    <submittedName>
        <fullName evidence="10">3' exoribonuclease family, domain 1, putative</fullName>
    </submittedName>
</protein>
<dbReference type="InterPro" id="IPR027408">
    <property type="entry name" value="PNPase/RNase_PH_dom_sf"/>
</dbReference>
<gene>
    <name evidence="10" type="ORF">ADEAN_000050000</name>
</gene>
<name>A0A7G2C178_9TRYP</name>
<evidence type="ECO:0000256" key="8">
    <source>
        <dbReference type="ARBA" id="ARBA00023242"/>
    </source>
</evidence>
<dbReference type="GO" id="GO:0071028">
    <property type="term" value="P:nuclear mRNA surveillance"/>
    <property type="evidence" value="ECO:0007669"/>
    <property type="project" value="TreeGrafter"/>
</dbReference>
<keyword evidence="7" id="KW-0694">RNA-binding</keyword>
<dbReference type="EMBL" id="LR877145">
    <property type="protein sequence ID" value="CAD2213064.1"/>
    <property type="molecule type" value="Genomic_DNA"/>
</dbReference>
<dbReference type="VEuPathDB" id="TriTrypDB:ADEAN_000050000"/>
<dbReference type="Gene3D" id="3.30.230.70">
    <property type="entry name" value="GHMP Kinase, N-terminal domain"/>
    <property type="match status" value="1"/>
</dbReference>
<keyword evidence="11" id="KW-1185">Reference proteome</keyword>
<evidence type="ECO:0000256" key="7">
    <source>
        <dbReference type="ARBA" id="ARBA00022884"/>
    </source>
</evidence>
<dbReference type="GO" id="GO:0000177">
    <property type="term" value="C:cytoplasmic exosome (RNase complex)"/>
    <property type="evidence" value="ECO:0007669"/>
    <property type="project" value="TreeGrafter"/>
</dbReference>
<evidence type="ECO:0000256" key="5">
    <source>
        <dbReference type="ARBA" id="ARBA00022552"/>
    </source>
</evidence>
<dbReference type="InterPro" id="IPR050080">
    <property type="entry name" value="RNase_PH"/>
</dbReference>
<dbReference type="GO" id="GO:0000176">
    <property type="term" value="C:nuclear exosome (RNase complex)"/>
    <property type="evidence" value="ECO:0007669"/>
    <property type="project" value="TreeGrafter"/>
</dbReference>
<organism evidence="10 11">
    <name type="scientific">Angomonas deanei</name>
    <dbReference type="NCBI Taxonomy" id="59799"/>
    <lineage>
        <taxon>Eukaryota</taxon>
        <taxon>Discoba</taxon>
        <taxon>Euglenozoa</taxon>
        <taxon>Kinetoplastea</taxon>
        <taxon>Metakinetoplastina</taxon>
        <taxon>Trypanosomatida</taxon>
        <taxon>Trypanosomatidae</taxon>
        <taxon>Strigomonadinae</taxon>
        <taxon>Angomonas</taxon>
    </lineage>
</organism>
<dbReference type="GO" id="GO:0005730">
    <property type="term" value="C:nucleolus"/>
    <property type="evidence" value="ECO:0007669"/>
    <property type="project" value="TreeGrafter"/>
</dbReference>
<dbReference type="AlphaFoldDB" id="A0A7G2C178"/>
<sequence length="227" mass="24498">MSHSEPKQLRKPHIAFNVVGNCLANTCVELGKTRVICVVRPPQQLVQEYRGDTGRISIQVHRAAASAAAATMIGSGDMVARNDRDFALALEGVAEKMVRVEKISQLLIEVLFEVVNDDGGLWDAATIALSTAFAAGGIEMYDLFAACSVGIDESGSFLVDLTTADEKRCSNVVTVCSTLTTGVLLYLEQQGTCELSTLQNMLQRATETVGARKAVIQEQLIEHVKQL</sequence>
<keyword evidence="5" id="KW-0698">rRNA processing</keyword>
<comment type="subcellular location">
    <subcellularLocation>
        <location evidence="2">Cytoplasm</location>
    </subcellularLocation>
    <subcellularLocation>
        <location evidence="1">Nucleus</location>
    </subcellularLocation>
</comment>
<evidence type="ECO:0000256" key="3">
    <source>
        <dbReference type="ARBA" id="ARBA00006678"/>
    </source>
</evidence>
<reference evidence="10 11" key="1">
    <citation type="submission" date="2020-08" db="EMBL/GenBank/DDBJ databases">
        <authorList>
            <person name="Newling K."/>
            <person name="Davey J."/>
            <person name="Forrester S."/>
        </authorList>
    </citation>
    <scope>NUCLEOTIDE SEQUENCE [LARGE SCALE GENOMIC DNA]</scope>
    <source>
        <strain evidence="11">Crithidia deanei Carvalho (ATCC PRA-265)</strain>
    </source>
</reference>
<keyword evidence="6" id="KW-0271">Exosome</keyword>
<dbReference type="OrthoDB" id="2504340at2759"/>
<comment type="similarity">
    <text evidence="3">Belongs to the RNase PH family.</text>
</comment>
<evidence type="ECO:0000256" key="1">
    <source>
        <dbReference type="ARBA" id="ARBA00004123"/>
    </source>
</evidence>
<dbReference type="InterPro" id="IPR036345">
    <property type="entry name" value="ExoRNase_PH_dom2_sf"/>
</dbReference>
<evidence type="ECO:0000256" key="4">
    <source>
        <dbReference type="ARBA" id="ARBA00022490"/>
    </source>
</evidence>
<proteinExistence type="inferred from homology"/>
<accession>A0A7G2C178</accession>
<dbReference type="GO" id="GO:0006364">
    <property type="term" value="P:rRNA processing"/>
    <property type="evidence" value="ECO:0007669"/>
    <property type="project" value="UniProtKB-KW"/>
</dbReference>
<evidence type="ECO:0000313" key="10">
    <source>
        <dbReference type="EMBL" id="CAD2213064.1"/>
    </source>
</evidence>
<evidence type="ECO:0000256" key="2">
    <source>
        <dbReference type="ARBA" id="ARBA00004496"/>
    </source>
</evidence>
<dbReference type="PANTHER" id="PTHR11953:SF2">
    <property type="entry name" value="EXOSOME COMPLEX COMPONENT MTR3"/>
    <property type="match status" value="1"/>
</dbReference>
<dbReference type="Proteomes" id="UP000515908">
    <property type="component" value="Chromosome 01"/>
</dbReference>
<keyword evidence="8" id="KW-0539">Nucleus</keyword>
<dbReference type="InterPro" id="IPR020568">
    <property type="entry name" value="Ribosomal_Su5_D2-typ_SF"/>
</dbReference>
<feature type="domain" description="Exoribonuclease phosphorolytic" evidence="9">
    <location>
        <begin position="8"/>
        <end position="138"/>
    </location>
</feature>
<dbReference type="GO" id="GO:0034475">
    <property type="term" value="P:U4 snRNA 3'-end processing"/>
    <property type="evidence" value="ECO:0007669"/>
    <property type="project" value="TreeGrafter"/>
</dbReference>
<dbReference type="GO" id="GO:0016075">
    <property type="term" value="P:rRNA catabolic process"/>
    <property type="evidence" value="ECO:0007669"/>
    <property type="project" value="TreeGrafter"/>
</dbReference>
<dbReference type="GO" id="GO:0071051">
    <property type="term" value="P:poly(A)-dependent snoRNA 3'-end processing"/>
    <property type="evidence" value="ECO:0007669"/>
    <property type="project" value="TreeGrafter"/>
</dbReference>
<dbReference type="PANTHER" id="PTHR11953">
    <property type="entry name" value="EXOSOME COMPLEX COMPONENT"/>
    <property type="match status" value="1"/>
</dbReference>
<dbReference type="SUPFAM" id="SSF55666">
    <property type="entry name" value="Ribonuclease PH domain 2-like"/>
    <property type="match status" value="1"/>
</dbReference>
<evidence type="ECO:0000256" key="6">
    <source>
        <dbReference type="ARBA" id="ARBA00022835"/>
    </source>
</evidence>
<evidence type="ECO:0000259" key="9">
    <source>
        <dbReference type="Pfam" id="PF01138"/>
    </source>
</evidence>
<evidence type="ECO:0000313" key="11">
    <source>
        <dbReference type="Proteomes" id="UP000515908"/>
    </source>
</evidence>
<dbReference type="SUPFAM" id="SSF54211">
    <property type="entry name" value="Ribosomal protein S5 domain 2-like"/>
    <property type="match status" value="1"/>
</dbReference>
<keyword evidence="4" id="KW-0963">Cytoplasm</keyword>